<protein>
    <submittedName>
        <fullName evidence="2">AsIV-cont00044-ORF1</fullName>
    </submittedName>
</protein>
<sequence length="391" mass="46561">MMTTLKPKRKIAQRHEEEIQRKASSMTKLVDTLDSRKKMRPSNKNAKQEELVLRKEIETLKNENVKIQETCYSYQNENMSLQSSLKLKEKQTADLTKTVKSKERELKKIHKQMKKLSTDIEKGTATINNLEEITSSQKKEIEELQVRKEEIDKCLQDTRQACDTLNSVFIKAITGECHYMIKHVNRFFRTEFEFVVQAGLVILANEKNLPKFEKNDQNLLNKMVVCPLRSRFVTQEEFQEMTKNKENMKNIKIADDSLELQFHEWRSAILDLLIEYSNKPILTIPDSMRHWKKRVCDMYFDYTDWLNKYIRKSKNEYEFVSATQIMNQIQNSDSESCHPREMRRLKTAMDEWAKQNKYKYKHRHVYPTEKGRRTETKSVLMNATIDDVFEE</sequence>
<reference evidence="2" key="1">
    <citation type="journal article" date="2013" name="J. Gen. Virol.">
        <title>Ultrastructural and genomic characterization of a second banchine polydnavirus confirms the existence of shared features within this ichnovirus lineage.</title>
        <authorList>
            <person name="Djoumad A."/>
            <person name="Stoltz D."/>
            <person name="Beliveau C."/>
            <person name="Boyle B."/>
            <person name="Kuhn L."/>
            <person name="Cusson M."/>
        </authorList>
    </citation>
    <scope>NUCLEOTIDE SEQUENCE</scope>
</reference>
<feature type="region of interest" description="Disordered" evidence="1">
    <location>
        <begin position="1"/>
        <end position="47"/>
    </location>
</feature>
<evidence type="ECO:0000313" key="2">
    <source>
        <dbReference type="EMBL" id="AGQ20157.1"/>
    </source>
</evidence>
<proteinExistence type="predicted"/>
<dbReference type="EMBL" id="KC752250">
    <property type="protein sequence ID" value="AGQ20157.1"/>
    <property type="molecule type" value="Genomic_DNA"/>
</dbReference>
<name>S5DYU3_9VIRU</name>
<feature type="compositionally biased region" description="Basic residues" evidence="1">
    <location>
        <begin position="1"/>
        <end position="12"/>
    </location>
</feature>
<organism evidence="2">
    <name type="scientific">Apophua simplicipes ichnovirus</name>
    <dbReference type="NCBI Taxonomy" id="1329648"/>
    <lineage>
        <taxon>Viruses</taxon>
        <taxon>Viruses incertae sedis</taxon>
        <taxon>Polydnaviriformidae</taxon>
        <taxon>Ichnoviriform</taxon>
    </lineage>
</organism>
<evidence type="ECO:0000256" key="1">
    <source>
        <dbReference type="SAM" id="MobiDB-lite"/>
    </source>
</evidence>
<accession>S5DYU3</accession>